<dbReference type="InterPro" id="IPR016035">
    <property type="entry name" value="Acyl_Trfase/lysoPLipase"/>
</dbReference>
<keyword evidence="5" id="KW-0808">Transferase</keyword>
<proteinExistence type="predicted"/>
<dbReference type="SUPFAM" id="SSF53901">
    <property type="entry name" value="Thiolase-like"/>
    <property type="match status" value="1"/>
</dbReference>
<dbReference type="InterPro" id="IPR050091">
    <property type="entry name" value="PKS_NRPS_Biosynth_Enz"/>
</dbReference>
<evidence type="ECO:0000313" key="5">
    <source>
        <dbReference type="EMBL" id="USY18038.1"/>
    </source>
</evidence>
<gene>
    <name evidence="5" type="ORF">NE857_22240</name>
</gene>
<feature type="domain" description="Ketosynthase family 3 (KS3)" evidence="3">
    <location>
        <begin position="13"/>
        <end position="327"/>
    </location>
</feature>
<keyword evidence="6" id="KW-1185">Reference proteome</keyword>
<evidence type="ECO:0000259" key="3">
    <source>
        <dbReference type="SMART" id="SM00825"/>
    </source>
</evidence>
<keyword evidence="1" id="KW-0596">Phosphopantetheine</keyword>
<reference evidence="5" key="1">
    <citation type="submission" date="2022-06" db="EMBL/GenBank/DDBJ databases">
        <authorList>
            <person name="Ping M."/>
        </authorList>
    </citation>
    <scope>NUCLEOTIDE SEQUENCE</scope>
    <source>
        <strain evidence="5">JCM11759T</strain>
    </source>
</reference>
<name>A0ABY5D461_9ACTN</name>
<dbReference type="Proteomes" id="UP001055940">
    <property type="component" value="Chromosome"/>
</dbReference>
<dbReference type="SUPFAM" id="SSF52151">
    <property type="entry name" value="FabD/lysophospholipase-like"/>
    <property type="match status" value="1"/>
</dbReference>
<dbReference type="EMBL" id="CP099837">
    <property type="protein sequence ID" value="USY18038.1"/>
    <property type="molecule type" value="Genomic_DNA"/>
</dbReference>
<organism evidence="5 6">
    <name type="scientific">Nocardiopsis exhalans</name>
    <dbReference type="NCBI Taxonomy" id="163604"/>
    <lineage>
        <taxon>Bacteria</taxon>
        <taxon>Bacillati</taxon>
        <taxon>Actinomycetota</taxon>
        <taxon>Actinomycetes</taxon>
        <taxon>Streptosporangiales</taxon>
        <taxon>Nocardiopsidaceae</taxon>
        <taxon>Nocardiopsis</taxon>
    </lineage>
</organism>
<dbReference type="PANTHER" id="PTHR43775:SF37">
    <property type="entry name" value="SI:DKEY-61P9.11"/>
    <property type="match status" value="1"/>
</dbReference>
<evidence type="ECO:0000256" key="2">
    <source>
        <dbReference type="ARBA" id="ARBA00022553"/>
    </source>
</evidence>
<evidence type="ECO:0000259" key="4">
    <source>
        <dbReference type="SMART" id="SM00827"/>
    </source>
</evidence>
<dbReference type="GO" id="GO:0016746">
    <property type="term" value="F:acyltransferase activity"/>
    <property type="evidence" value="ECO:0007669"/>
    <property type="project" value="UniProtKB-KW"/>
</dbReference>
<dbReference type="SMART" id="SM00827">
    <property type="entry name" value="PKS_AT"/>
    <property type="match status" value="1"/>
</dbReference>
<keyword evidence="5" id="KW-0012">Acyltransferase</keyword>
<feature type="domain" description="Malonyl-CoA:ACP transacylase (MAT)" evidence="4">
    <location>
        <begin position="406"/>
        <end position="684"/>
    </location>
</feature>
<dbReference type="InterPro" id="IPR016039">
    <property type="entry name" value="Thiolase-like"/>
</dbReference>
<dbReference type="InterPro" id="IPR001227">
    <property type="entry name" value="Ac_transferase_dom_sf"/>
</dbReference>
<dbReference type="Gene3D" id="3.30.70.3290">
    <property type="match status" value="1"/>
</dbReference>
<dbReference type="Pfam" id="PF00698">
    <property type="entry name" value="Acyl_transf_1"/>
    <property type="match status" value="1"/>
</dbReference>
<dbReference type="InterPro" id="IPR020841">
    <property type="entry name" value="PKS_Beta-ketoAc_synthase_dom"/>
</dbReference>
<evidence type="ECO:0000313" key="6">
    <source>
        <dbReference type="Proteomes" id="UP001055940"/>
    </source>
</evidence>
<dbReference type="InterPro" id="IPR014043">
    <property type="entry name" value="Acyl_transferase_dom"/>
</dbReference>
<dbReference type="Gene3D" id="3.40.366.10">
    <property type="entry name" value="Malonyl-Coenzyme A Acyl Carrier Protein, domain 2"/>
    <property type="match status" value="1"/>
</dbReference>
<dbReference type="SMART" id="SM00825">
    <property type="entry name" value="PKS_KS"/>
    <property type="match status" value="1"/>
</dbReference>
<keyword evidence="2" id="KW-0597">Phosphoprotein</keyword>
<dbReference type="RefSeq" id="WP_254417514.1">
    <property type="nucleotide sequence ID" value="NZ_BAAAJB010000077.1"/>
</dbReference>
<dbReference type="PANTHER" id="PTHR43775">
    <property type="entry name" value="FATTY ACID SYNTHASE"/>
    <property type="match status" value="1"/>
</dbReference>
<sequence>MSPQVQQQSVIDAALIGMSMRLPGAMTAPQLWQLLLDPAQKDHIGLERGPITHTLVRQLAMDALADASLPTHALQGTRTGVYLCTHPDSAAEPELAEALCTYLGVEGPASTVRESTAVPLLHTAHHDLRVKTVDHAIVLALDEHHDLTRAIALVLTAAPLSERHRAYAHITGTWTTTAPPHHQTHTQVMGQALRHAQTGFARVWWWNTTVTDPTSSPSGTDQTRVLPEPLADRAGVSGLTSVAATALALHHRRRPAEGTGNSSMFPPYDPFEAYTAATFEHTPHQRSATVLTNAPRLPLPAHHDPVALPRMHPLSASSHADLTRAARLHAETTPAAGSVTTLADTALEHADHHRVRAAVVSDNLGTTVQGFRSIEDGQPNSHVIGPRVVPQVPPRLVYVATGVAGVHPNAGAALMRLSEYAEAVEETRQALAEYTTEPVWGPGERLTTVQDHHQATYVTQLALAAAWRAWGLEPEVVVGCGAGEPAAAVMAGALSVQEGARVVAARSTALAQLPPTQLLLIHASRSQVQSLLAPRRDQVHVALHLHNRLWCMAGPTDELLQLLHTLRERKISARLVRGDTVHTPPALELGSQVRHALRGLRPRLATRAYLMSATVRPSSARYLDADYWANQLGAPAYLGAALRLATDRTQTSVLVEVAARTTLARPLLDSVDARNDVVSLSADPAQYAHALGELYTRGHTPRPRPAHSRANAHLVLPPAPARQETTSVCSAPAPEHVQDDLLRLVERLADLDGPPAAAHSWAQLELSEYDLVRLICELRQIPAWRAVTSNDLDPHQPLTVWAKQLATRLEDTKATTPSQPAHH</sequence>
<evidence type="ECO:0000256" key="1">
    <source>
        <dbReference type="ARBA" id="ARBA00022450"/>
    </source>
</evidence>
<accession>A0ABY5D461</accession>
<protein>
    <submittedName>
        <fullName evidence="5">Acyltransferase domain-containing protein</fullName>
    </submittedName>
</protein>